<evidence type="ECO:0000313" key="1">
    <source>
        <dbReference type="EMBL" id="GMT10787.1"/>
    </source>
</evidence>
<protein>
    <submittedName>
        <fullName evidence="1">Uncharacterized protein</fullName>
    </submittedName>
</protein>
<reference evidence="1" key="1">
    <citation type="submission" date="2023-10" db="EMBL/GenBank/DDBJ databases">
        <title>Genome assembly of Pristionchus species.</title>
        <authorList>
            <person name="Yoshida K."/>
            <person name="Sommer R.J."/>
        </authorList>
    </citation>
    <scope>NUCLEOTIDE SEQUENCE</scope>
    <source>
        <strain evidence="1">RS5133</strain>
    </source>
</reference>
<feature type="non-terminal residue" evidence="1">
    <location>
        <position position="133"/>
    </location>
</feature>
<dbReference type="Proteomes" id="UP001432322">
    <property type="component" value="Unassembled WGS sequence"/>
</dbReference>
<comment type="caution">
    <text evidence="1">The sequence shown here is derived from an EMBL/GenBank/DDBJ whole genome shotgun (WGS) entry which is preliminary data.</text>
</comment>
<keyword evidence="2" id="KW-1185">Reference proteome</keyword>
<dbReference type="EMBL" id="BTSY01000001">
    <property type="protein sequence ID" value="GMT10787.1"/>
    <property type="molecule type" value="Genomic_DNA"/>
</dbReference>
<gene>
    <name evidence="1" type="ORF">PFISCL1PPCAC_2084</name>
</gene>
<accession>A0AAV5UW11</accession>
<name>A0AAV5UW11_9BILA</name>
<organism evidence="1 2">
    <name type="scientific">Pristionchus fissidentatus</name>
    <dbReference type="NCBI Taxonomy" id="1538716"/>
    <lineage>
        <taxon>Eukaryota</taxon>
        <taxon>Metazoa</taxon>
        <taxon>Ecdysozoa</taxon>
        <taxon>Nematoda</taxon>
        <taxon>Chromadorea</taxon>
        <taxon>Rhabditida</taxon>
        <taxon>Rhabditina</taxon>
        <taxon>Diplogasteromorpha</taxon>
        <taxon>Diplogasteroidea</taxon>
        <taxon>Neodiplogasteridae</taxon>
        <taxon>Pristionchus</taxon>
    </lineage>
</organism>
<dbReference type="AlphaFoldDB" id="A0AAV5UW11"/>
<proteinExistence type="predicted"/>
<evidence type="ECO:0000313" key="2">
    <source>
        <dbReference type="Proteomes" id="UP001432322"/>
    </source>
</evidence>
<feature type="non-terminal residue" evidence="1">
    <location>
        <position position="1"/>
    </location>
</feature>
<sequence length="133" mass="14796">RMLTGRRPTVDSPEEIKEYEDFIRNFEAGRKYIAVALGIDERNKACESSKLMLEAAEHYKTAMNYLKAANGVRIMECPASRRSEVHQTREKADGYLKSAQDRFLDLTQKLGVGASSAGMNATDSSSSRSRTVG</sequence>